<comment type="catalytic activity">
    <reaction evidence="13">
        <text>a lipid A disaccharide + ATP = a lipid IVA + ADP + H(+)</text>
        <dbReference type="Rhea" id="RHEA:67840"/>
        <dbReference type="ChEBI" id="CHEBI:15378"/>
        <dbReference type="ChEBI" id="CHEBI:30616"/>
        <dbReference type="ChEBI" id="CHEBI:176343"/>
        <dbReference type="ChEBI" id="CHEBI:176425"/>
        <dbReference type="ChEBI" id="CHEBI:456216"/>
        <dbReference type="EC" id="2.7.1.130"/>
    </reaction>
</comment>
<dbReference type="SUPFAM" id="SSF52540">
    <property type="entry name" value="P-loop containing nucleoside triphosphate hydrolases"/>
    <property type="match status" value="1"/>
</dbReference>
<dbReference type="GO" id="GO:0009029">
    <property type="term" value="F:lipid-A 4'-kinase activity"/>
    <property type="evidence" value="ECO:0007669"/>
    <property type="project" value="UniProtKB-UniRule"/>
</dbReference>
<dbReference type="InterPro" id="IPR003758">
    <property type="entry name" value="LpxK"/>
</dbReference>
<dbReference type="GO" id="GO:0009244">
    <property type="term" value="P:lipopolysaccharide core region biosynthetic process"/>
    <property type="evidence" value="ECO:0007669"/>
    <property type="project" value="TreeGrafter"/>
</dbReference>
<evidence type="ECO:0000256" key="8">
    <source>
        <dbReference type="ARBA" id="ARBA00022741"/>
    </source>
</evidence>
<evidence type="ECO:0000256" key="10">
    <source>
        <dbReference type="ARBA" id="ARBA00022840"/>
    </source>
</evidence>
<dbReference type="AlphaFoldDB" id="A0A451D4W9"/>
<comment type="function">
    <text evidence="1 13">Transfers the gamma-phosphate of ATP to the 4'-position of a tetraacyldisaccharide 1-phosphate intermediate (termed DS-1-P) to form tetraacyldisaccharide 1,4'-bis-phosphate (lipid IVA).</text>
</comment>
<organism evidence="14 15">
    <name type="scientific">Candidatus Erwinia haradaeae</name>
    <dbReference type="NCBI Taxonomy" id="1922217"/>
    <lineage>
        <taxon>Bacteria</taxon>
        <taxon>Pseudomonadati</taxon>
        <taxon>Pseudomonadota</taxon>
        <taxon>Gammaproteobacteria</taxon>
        <taxon>Enterobacterales</taxon>
        <taxon>Erwiniaceae</taxon>
        <taxon>Erwinia</taxon>
    </lineage>
</organism>
<dbReference type="InterPro" id="IPR027417">
    <property type="entry name" value="P-loop_NTPase"/>
</dbReference>
<dbReference type="NCBIfam" id="TIGR00682">
    <property type="entry name" value="lpxK"/>
    <property type="match status" value="1"/>
</dbReference>
<keyword evidence="11 13" id="KW-0443">Lipid metabolism</keyword>
<comment type="pathway">
    <text evidence="2 13">Glycolipid biosynthesis; lipid IV(A) biosynthesis; lipid IV(A) from (3R)-3-hydroxytetradecanoyl-[acyl-carrier-protein] and UDP-N-acetyl-alpha-D-glucosamine: step 6/6.</text>
</comment>
<keyword evidence="5 13" id="KW-0444">Lipid biosynthesis</keyword>
<dbReference type="Pfam" id="PF02606">
    <property type="entry name" value="LpxK"/>
    <property type="match status" value="1"/>
</dbReference>
<protein>
    <recommendedName>
        <fullName evidence="4 13">Tetraacyldisaccharide 4'-kinase</fullName>
        <ecNumber evidence="3 13">2.7.1.130</ecNumber>
    </recommendedName>
    <alternativeName>
        <fullName evidence="12 13">Lipid A 4'-kinase</fullName>
    </alternativeName>
</protein>
<evidence type="ECO:0000256" key="3">
    <source>
        <dbReference type="ARBA" id="ARBA00012071"/>
    </source>
</evidence>
<evidence type="ECO:0000256" key="12">
    <source>
        <dbReference type="ARBA" id="ARBA00029757"/>
    </source>
</evidence>
<keyword evidence="7 13" id="KW-0808">Transferase</keyword>
<evidence type="ECO:0000256" key="11">
    <source>
        <dbReference type="ARBA" id="ARBA00023098"/>
    </source>
</evidence>
<evidence type="ECO:0000313" key="15">
    <source>
        <dbReference type="Proteomes" id="UP000294338"/>
    </source>
</evidence>
<evidence type="ECO:0000256" key="7">
    <source>
        <dbReference type="ARBA" id="ARBA00022679"/>
    </source>
</evidence>
<dbReference type="PANTHER" id="PTHR42724">
    <property type="entry name" value="TETRAACYLDISACCHARIDE 4'-KINASE"/>
    <property type="match status" value="1"/>
</dbReference>
<evidence type="ECO:0000256" key="5">
    <source>
        <dbReference type="ARBA" id="ARBA00022516"/>
    </source>
</evidence>
<sequence length="327" mass="36183">MMKNFWSASYLRYLLFPFSLAYGLVSNLVRLSYLLGLRKVWRAPVPVVVIGNITVGGNGKTPLVIWLVLALQRYGLQIGVVLRGYKGKGGAYPFLVTRDTQAHQAGDEAVLIYQRTKAIVGVAPSRKKAVEAVLNHSAVDIIITDDGLQHYALARDIEIIVIDGERRFGNGWWLPVGPMRELKSRLDNVAAIISNGGRSLPGELKMNLIPGLAVNLKSGQRKSVKELDNIVAIAGIGNPERFFNTLYKHGVKPLKTVSFSDHQIYDPLSLNALTSFGQILLMTEKDAVKVRSFSEENWWYLPVDAVLSSVATKQLLITIFRVILSVS</sequence>
<evidence type="ECO:0000256" key="1">
    <source>
        <dbReference type="ARBA" id="ARBA00002274"/>
    </source>
</evidence>
<evidence type="ECO:0000256" key="4">
    <source>
        <dbReference type="ARBA" id="ARBA00016436"/>
    </source>
</evidence>
<evidence type="ECO:0000313" key="14">
    <source>
        <dbReference type="EMBL" id="VFP80695.1"/>
    </source>
</evidence>
<keyword evidence="9 13" id="KW-0418">Kinase</keyword>
<dbReference type="Proteomes" id="UP000294338">
    <property type="component" value="Chromosome 1"/>
</dbReference>
<gene>
    <name evidence="13 14" type="primary">lpxK</name>
    <name evidence="14" type="ORF">ERCISPPS3390_578</name>
</gene>
<dbReference type="HAMAP" id="MF_00409">
    <property type="entry name" value="LpxK"/>
    <property type="match status" value="1"/>
</dbReference>
<comment type="similarity">
    <text evidence="13">Belongs to the LpxK family.</text>
</comment>
<evidence type="ECO:0000256" key="13">
    <source>
        <dbReference type="HAMAP-Rule" id="MF_00409"/>
    </source>
</evidence>
<dbReference type="GO" id="GO:0005524">
    <property type="term" value="F:ATP binding"/>
    <property type="evidence" value="ECO:0007669"/>
    <property type="project" value="UniProtKB-UniRule"/>
</dbReference>
<reference evidence="14 15" key="1">
    <citation type="submission" date="2019-02" db="EMBL/GenBank/DDBJ databases">
        <authorList>
            <person name="Manzano-Marin A."/>
            <person name="Manzano-Marin A."/>
        </authorList>
    </citation>
    <scope>NUCLEOTIDE SEQUENCE [LARGE SCALE GENOMIC DNA]</scope>
    <source>
        <strain evidence="14 15">ErCisplendens/pseudotsugae</strain>
    </source>
</reference>
<dbReference type="UniPathway" id="UPA00359">
    <property type="reaction ID" value="UER00482"/>
</dbReference>
<evidence type="ECO:0000256" key="2">
    <source>
        <dbReference type="ARBA" id="ARBA00004870"/>
    </source>
</evidence>
<evidence type="ECO:0000256" key="6">
    <source>
        <dbReference type="ARBA" id="ARBA00022556"/>
    </source>
</evidence>
<dbReference type="GO" id="GO:0009245">
    <property type="term" value="P:lipid A biosynthetic process"/>
    <property type="evidence" value="ECO:0007669"/>
    <property type="project" value="UniProtKB-UniRule"/>
</dbReference>
<keyword evidence="10 13" id="KW-0067">ATP-binding</keyword>
<name>A0A451D4W9_9GAMM</name>
<dbReference type="PANTHER" id="PTHR42724:SF1">
    <property type="entry name" value="TETRAACYLDISACCHARIDE 4'-KINASE, MITOCHONDRIAL-RELATED"/>
    <property type="match status" value="1"/>
</dbReference>
<accession>A0A451D4W9</accession>
<dbReference type="GO" id="GO:0005886">
    <property type="term" value="C:plasma membrane"/>
    <property type="evidence" value="ECO:0007669"/>
    <property type="project" value="TreeGrafter"/>
</dbReference>
<dbReference type="EMBL" id="LR217705">
    <property type="protein sequence ID" value="VFP80695.1"/>
    <property type="molecule type" value="Genomic_DNA"/>
</dbReference>
<evidence type="ECO:0000256" key="9">
    <source>
        <dbReference type="ARBA" id="ARBA00022777"/>
    </source>
</evidence>
<proteinExistence type="inferred from homology"/>
<keyword evidence="8 13" id="KW-0547">Nucleotide-binding</keyword>
<dbReference type="EC" id="2.7.1.130" evidence="3 13"/>
<keyword evidence="6 13" id="KW-0441">Lipid A biosynthesis</keyword>
<feature type="binding site" evidence="13">
    <location>
        <begin position="54"/>
        <end position="61"/>
    </location>
    <ligand>
        <name>ATP</name>
        <dbReference type="ChEBI" id="CHEBI:30616"/>
    </ligand>
</feature>
<dbReference type="RefSeq" id="WP_197095304.1">
    <property type="nucleotide sequence ID" value="NZ_LR217705.1"/>
</dbReference>